<dbReference type="PANTHER" id="PTHR23026">
    <property type="entry name" value="NADPH NITROREDUCTASE"/>
    <property type="match status" value="1"/>
</dbReference>
<gene>
    <name evidence="1" type="ORF">KSX_68970</name>
</gene>
<dbReference type="Proteomes" id="UP000612362">
    <property type="component" value="Unassembled WGS sequence"/>
</dbReference>
<name>A0A8J3I3P1_9CHLR</name>
<organism evidence="1 2">
    <name type="scientific">Ktedonospora formicarum</name>
    <dbReference type="NCBI Taxonomy" id="2778364"/>
    <lineage>
        <taxon>Bacteria</taxon>
        <taxon>Bacillati</taxon>
        <taxon>Chloroflexota</taxon>
        <taxon>Ktedonobacteria</taxon>
        <taxon>Ktedonobacterales</taxon>
        <taxon>Ktedonobacteraceae</taxon>
        <taxon>Ktedonospora</taxon>
    </lineage>
</organism>
<dbReference type="NCBIfam" id="NF047509">
    <property type="entry name" value="Rv3131_FMN_oxido"/>
    <property type="match status" value="1"/>
</dbReference>
<dbReference type="AlphaFoldDB" id="A0A8J3I3P1"/>
<evidence type="ECO:0008006" key="3">
    <source>
        <dbReference type="Google" id="ProtNLM"/>
    </source>
</evidence>
<evidence type="ECO:0000313" key="2">
    <source>
        <dbReference type="Proteomes" id="UP000612362"/>
    </source>
</evidence>
<proteinExistence type="predicted"/>
<reference evidence="1" key="1">
    <citation type="submission" date="2020-10" db="EMBL/GenBank/DDBJ databases">
        <title>Taxonomic study of unclassified bacteria belonging to the class Ktedonobacteria.</title>
        <authorList>
            <person name="Yabe S."/>
            <person name="Wang C.M."/>
            <person name="Zheng Y."/>
            <person name="Sakai Y."/>
            <person name="Cavaletti L."/>
            <person name="Monciardini P."/>
            <person name="Donadio S."/>
        </authorList>
    </citation>
    <scope>NUCLEOTIDE SEQUENCE</scope>
    <source>
        <strain evidence="1">SOSP1-1</strain>
    </source>
</reference>
<dbReference type="InterPro" id="IPR000415">
    <property type="entry name" value="Nitroreductase-like"/>
</dbReference>
<dbReference type="RefSeq" id="WP_220197908.1">
    <property type="nucleotide sequence ID" value="NZ_BNJF01000004.1"/>
</dbReference>
<accession>A0A8J3I3P1</accession>
<keyword evidence="2" id="KW-1185">Reference proteome</keyword>
<sequence length="340" mass="38479">MKTAKRNLTASHTGMLFREATISEQLNFLLRYAVLAPSEYNSQPWLFQVYNQTIDVYADYSRRLPTVDPEGREVLISCGAVCVNLRLALHHFGHQEMIDFFPDPAVMNLIARITIAARRERAEEDQRLFHAISQRHTNREAFSPQAVPSSLLEILKKEAGHEGAWLYVVSEEDERQYLIDLIVEGSRKQWANMAFRSELAHWVRAKPAPDGIPAFAHPRGSSHPFLARTIDFGWFEERRIQQQLQPPSTALAILGTFGDSSSDWLLAGHALERVLLTAAADGVQASFFNQPIEVPEMCPRLSALLDRFSFPQMILRLGYGPSVMSVPRRSSEEMVVPKHG</sequence>
<dbReference type="EMBL" id="BNJF01000004">
    <property type="protein sequence ID" value="GHO48734.1"/>
    <property type="molecule type" value="Genomic_DNA"/>
</dbReference>
<evidence type="ECO:0000313" key="1">
    <source>
        <dbReference type="EMBL" id="GHO48734.1"/>
    </source>
</evidence>
<dbReference type="PANTHER" id="PTHR23026:SF123">
    <property type="entry name" value="NAD(P)H NITROREDUCTASE RV3131-RELATED"/>
    <property type="match status" value="1"/>
</dbReference>
<dbReference type="GO" id="GO:0016491">
    <property type="term" value="F:oxidoreductase activity"/>
    <property type="evidence" value="ECO:0007669"/>
    <property type="project" value="InterPro"/>
</dbReference>
<dbReference type="InterPro" id="IPR050627">
    <property type="entry name" value="Nitroreductase/BluB"/>
</dbReference>
<dbReference type="SUPFAM" id="SSF55469">
    <property type="entry name" value="FMN-dependent nitroreductase-like"/>
    <property type="match status" value="2"/>
</dbReference>
<dbReference type="Gene3D" id="3.40.109.10">
    <property type="entry name" value="NADH Oxidase"/>
    <property type="match status" value="1"/>
</dbReference>
<comment type="caution">
    <text evidence="1">The sequence shown here is derived from an EMBL/GenBank/DDBJ whole genome shotgun (WGS) entry which is preliminary data.</text>
</comment>
<protein>
    <recommendedName>
        <fullName evidence="3">Nitroreductase</fullName>
    </recommendedName>
</protein>